<keyword evidence="5 7" id="KW-0804">Transcription</keyword>
<dbReference type="STRING" id="1071383.J7RSZ3"/>
<evidence type="ECO:0000256" key="2">
    <source>
        <dbReference type="ARBA" id="ARBA00004604"/>
    </source>
</evidence>
<keyword evidence="4 7" id="KW-0805">Transcription regulation</keyword>
<keyword evidence="6 7" id="KW-0539">Nucleus</keyword>
<name>J7RSZ3_HUIN7</name>
<comment type="similarity">
    <text evidence="3 7">Belongs to the RRT14 family.</text>
</comment>
<dbReference type="HOGENOM" id="CLU_095038_0_0_1"/>
<dbReference type="AlphaFoldDB" id="J7RSZ3"/>
<dbReference type="Proteomes" id="UP000006310">
    <property type="component" value="Chromosome 13"/>
</dbReference>
<evidence type="ECO:0000256" key="3">
    <source>
        <dbReference type="ARBA" id="ARBA00007142"/>
    </source>
</evidence>
<dbReference type="InterPro" id="IPR031404">
    <property type="entry name" value="Rrt14"/>
</dbReference>
<reference evidence="9 10" key="1">
    <citation type="journal article" date="2011" name="Proc. Natl. Acad. Sci. U.S.A.">
        <title>Evolutionary erosion of yeast sex chromosomes by mating-type switching accidents.</title>
        <authorList>
            <person name="Gordon J.L."/>
            <person name="Armisen D."/>
            <person name="Proux-Wera E."/>
            <person name="Oheigeartaigh S.S."/>
            <person name="Byrne K.P."/>
            <person name="Wolfe K.H."/>
        </authorList>
    </citation>
    <scope>NUCLEOTIDE SEQUENCE [LARGE SCALE GENOMIC DNA]</scope>
    <source>
        <strain evidence="10">ATCC MYA-139 / BCRC 22969 / CBS 8797 / CCRC 22969 / KCTC 17520 / NBRC 10181 / NCYC 3082</strain>
    </source>
</reference>
<organism evidence="9 10">
    <name type="scientific">Huiozyma naganishii (strain ATCC MYA-139 / BCRC 22969 / CBS 8797 / KCTC 17520 / NBRC 10181 / NCYC 3082 / Yp74L-3)</name>
    <name type="common">Yeast</name>
    <name type="synonym">Kazachstania naganishii</name>
    <dbReference type="NCBI Taxonomy" id="1071383"/>
    <lineage>
        <taxon>Eukaryota</taxon>
        <taxon>Fungi</taxon>
        <taxon>Dikarya</taxon>
        <taxon>Ascomycota</taxon>
        <taxon>Saccharomycotina</taxon>
        <taxon>Saccharomycetes</taxon>
        <taxon>Saccharomycetales</taxon>
        <taxon>Saccharomycetaceae</taxon>
        <taxon>Huiozyma</taxon>
    </lineage>
</organism>
<feature type="region of interest" description="Disordered" evidence="8">
    <location>
        <begin position="154"/>
        <end position="214"/>
    </location>
</feature>
<evidence type="ECO:0000256" key="4">
    <source>
        <dbReference type="ARBA" id="ARBA00023015"/>
    </source>
</evidence>
<dbReference type="RefSeq" id="XP_022467287.1">
    <property type="nucleotide sequence ID" value="XM_022611053.1"/>
</dbReference>
<feature type="region of interest" description="Disordered" evidence="8">
    <location>
        <begin position="23"/>
        <end position="49"/>
    </location>
</feature>
<dbReference type="KEGG" id="kng:KNAG_0M01900"/>
<evidence type="ECO:0000256" key="5">
    <source>
        <dbReference type="ARBA" id="ARBA00023163"/>
    </source>
</evidence>
<evidence type="ECO:0000256" key="1">
    <source>
        <dbReference type="ARBA" id="ARBA00002711"/>
    </source>
</evidence>
<dbReference type="EMBL" id="HE978326">
    <property type="protein sequence ID" value="CCK73043.1"/>
    <property type="molecule type" value="Genomic_DNA"/>
</dbReference>
<sequence>MSKVKSTSQLQAENAVAGLLSRVLPGCGKSNSGKKKQSEGSKKGSKAQLIDRHLKERISLQKRDALKIKRKEKKIQYNKVKHQKLEDKKLEQAAKLKVLEKHRADGTLTSREKLYLDKLLKKNIQAAKSWSLDDADREELSELQNFILSNSAESKNAIRSRKRRSRVKQFKENIRESTNNVADYKYPGLTPGLAPVGLSDEEESSDEEQRVDAY</sequence>
<comment type="function">
    <text evidence="1 7">Involved in ribosome biogenesis, probably through modulation of rDNA transcription.</text>
</comment>
<gene>
    <name evidence="9" type="primary">KNAG0M01900</name>
    <name evidence="7" type="synonym">RRT14</name>
    <name evidence="9" type="ordered locus">KNAG_0M01900</name>
</gene>
<comment type="subcellular location">
    <subcellularLocation>
        <location evidence="2 7">Nucleus</location>
        <location evidence="2 7">Nucleolus</location>
    </subcellularLocation>
</comment>
<dbReference type="OrthoDB" id="4069371at2759"/>
<keyword evidence="10" id="KW-1185">Reference proteome</keyword>
<dbReference type="GeneID" id="34528823"/>
<dbReference type="Pfam" id="PF17075">
    <property type="entry name" value="RRT14"/>
    <property type="match status" value="1"/>
</dbReference>
<proteinExistence type="inferred from homology"/>
<reference evidence="10" key="2">
    <citation type="submission" date="2012-08" db="EMBL/GenBank/DDBJ databases">
        <title>Genome sequence of Kazachstania naganishii.</title>
        <authorList>
            <person name="Gordon J.L."/>
            <person name="Armisen D."/>
            <person name="Proux-Wera E."/>
            <person name="OhEigeartaigh S.S."/>
            <person name="Byrne K.P."/>
            <person name="Wolfe K.H."/>
        </authorList>
    </citation>
    <scope>NUCLEOTIDE SEQUENCE [LARGE SCALE GENOMIC DNA]</scope>
    <source>
        <strain evidence="10">ATCC MYA-139 / BCRC 22969 / CBS 8797 / CCRC 22969 / KCTC 17520 / NBRC 10181 / NCYC 3082</strain>
    </source>
</reference>
<dbReference type="OMA" id="GHAMEAK"/>
<evidence type="ECO:0000256" key="8">
    <source>
        <dbReference type="SAM" id="MobiDB-lite"/>
    </source>
</evidence>
<feature type="compositionally biased region" description="Basic residues" evidence="8">
    <location>
        <begin position="158"/>
        <end position="168"/>
    </location>
</feature>
<evidence type="ECO:0000256" key="6">
    <source>
        <dbReference type="ARBA" id="ARBA00023242"/>
    </source>
</evidence>
<dbReference type="GO" id="GO:0005730">
    <property type="term" value="C:nucleolus"/>
    <property type="evidence" value="ECO:0007669"/>
    <property type="project" value="UniProtKB-SubCell"/>
</dbReference>
<dbReference type="eggNOG" id="ENOG502S1G1">
    <property type="taxonomic scope" value="Eukaryota"/>
</dbReference>
<evidence type="ECO:0000256" key="7">
    <source>
        <dbReference type="RuleBase" id="RU362137"/>
    </source>
</evidence>
<protein>
    <recommendedName>
        <fullName evidence="7">Regulator of rDNA transcription 14</fullName>
    </recommendedName>
</protein>
<accession>J7RSZ3</accession>
<evidence type="ECO:0000313" key="9">
    <source>
        <dbReference type="EMBL" id="CCK73043.1"/>
    </source>
</evidence>
<evidence type="ECO:0000313" key="10">
    <source>
        <dbReference type="Proteomes" id="UP000006310"/>
    </source>
</evidence>